<dbReference type="EC" id="3.2.1.55" evidence="4"/>
<keyword evidence="5" id="KW-0378">Hydrolase</keyword>
<dbReference type="InterPro" id="IPR017853">
    <property type="entry name" value="GH"/>
</dbReference>
<dbReference type="InterPro" id="IPR010720">
    <property type="entry name" value="Alpha-L-AF_C"/>
</dbReference>
<evidence type="ECO:0000256" key="3">
    <source>
        <dbReference type="ARBA" id="ARBA00007186"/>
    </source>
</evidence>
<dbReference type="GO" id="GO:0031222">
    <property type="term" value="P:arabinan catabolic process"/>
    <property type="evidence" value="ECO:0007669"/>
    <property type="project" value="UniProtKB-UniPathway"/>
</dbReference>
<comment type="catalytic activity">
    <reaction evidence="1">
        <text>Hydrolysis of terminal non-reducing alpha-L-arabinofuranoside residues in alpha-L-arabinosides.</text>
        <dbReference type="EC" id="3.2.1.55"/>
    </reaction>
</comment>
<evidence type="ECO:0000256" key="2">
    <source>
        <dbReference type="ARBA" id="ARBA00004834"/>
    </source>
</evidence>
<dbReference type="EMBL" id="HG937694">
    <property type="protein sequence ID" value="CDP37735.1"/>
    <property type="molecule type" value="Genomic_DNA"/>
</dbReference>
<dbReference type="GO" id="GO:0046556">
    <property type="term" value="F:alpha-L-arabinofuranosidase activity"/>
    <property type="evidence" value="ECO:0007669"/>
    <property type="project" value="UniProtKB-EC"/>
</dbReference>
<evidence type="ECO:0000256" key="7">
    <source>
        <dbReference type="ARBA" id="ARBA00023295"/>
    </source>
</evidence>
<comment type="pathway">
    <text evidence="2">Glycan metabolism; L-arabinan degradation.</text>
</comment>
<dbReference type="PhylomeDB" id="A0A060T9I0"/>
<evidence type="ECO:0000256" key="1">
    <source>
        <dbReference type="ARBA" id="ARBA00001462"/>
    </source>
</evidence>
<evidence type="ECO:0000259" key="9">
    <source>
        <dbReference type="SMART" id="SM00813"/>
    </source>
</evidence>
<dbReference type="InterPro" id="IPR055235">
    <property type="entry name" value="ASD1_cat"/>
</dbReference>
<dbReference type="UniPathway" id="UPA00667"/>
<keyword evidence="6" id="KW-0119">Carbohydrate metabolism</keyword>
<keyword evidence="7" id="KW-0326">Glycosidase</keyword>
<dbReference type="PANTHER" id="PTHR43576:SF3">
    <property type="entry name" value="ALPHA-L-ARABINOFURANOSIDASE C"/>
    <property type="match status" value="1"/>
</dbReference>
<dbReference type="PANTHER" id="PTHR43576">
    <property type="entry name" value="ALPHA-L-ARABINOFURANOSIDASE C-RELATED"/>
    <property type="match status" value="1"/>
</dbReference>
<dbReference type="SMART" id="SM00813">
    <property type="entry name" value="Alpha-L-AF_C"/>
    <property type="match status" value="1"/>
</dbReference>
<evidence type="ECO:0000256" key="5">
    <source>
        <dbReference type="ARBA" id="ARBA00022801"/>
    </source>
</evidence>
<evidence type="ECO:0000256" key="6">
    <source>
        <dbReference type="ARBA" id="ARBA00023277"/>
    </source>
</evidence>
<dbReference type="Gene3D" id="2.60.40.1180">
    <property type="entry name" value="Golgi alpha-mannosidase II"/>
    <property type="match status" value="1"/>
</dbReference>
<proteinExistence type="inferred from homology"/>
<dbReference type="AlphaFoldDB" id="A0A060T9I0"/>
<protein>
    <recommendedName>
        <fullName evidence="4">non-reducing end alpha-L-arabinofuranosidase</fullName>
        <ecNumber evidence="4">3.2.1.55</ecNumber>
    </recommendedName>
</protein>
<comment type="similarity">
    <text evidence="3">Belongs to the glycosyl hydrolase 51 family.</text>
</comment>
<reference evidence="10" key="2">
    <citation type="submission" date="2014-06" db="EMBL/GenBank/DDBJ databases">
        <title>The complete genome of Blastobotrys (Arxula) adeninivorans LS3 - a yeast of biotechnological interest.</title>
        <authorList>
            <person name="Kunze G."/>
            <person name="Gaillardin C."/>
            <person name="Czernicka M."/>
            <person name="Durrens P."/>
            <person name="Martin T."/>
            <person name="Boer E."/>
            <person name="Gabaldon T."/>
            <person name="Cruz J."/>
            <person name="Talla E."/>
            <person name="Marck C."/>
            <person name="Goffeau A."/>
            <person name="Barbe V."/>
            <person name="Baret P."/>
            <person name="Baronian K."/>
            <person name="Beier S."/>
            <person name="Bleykasten C."/>
            <person name="Bode R."/>
            <person name="Casaregola S."/>
            <person name="Despons L."/>
            <person name="Fairhead C."/>
            <person name="Giersberg M."/>
            <person name="Gierski P."/>
            <person name="Hahnel U."/>
            <person name="Hartmann A."/>
            <person name="Jankowska D."/>
            <person name="Jubin C."/>
            <person name="Jung P."/>
            <person name="Lafontaine I."/>
            <person name="Leh-Louis V."/>
            <person name="Lemaire M."/>
            <person name="Marcet-Houben M."/>
            <person name="Mascher M."/>
            <person name="Morel G."/>
            <person name="Richard G.-F."/>
            <person name="Riechen J."/>
            <person name="Sacerdot C."/>
            <person name="Sarkar A."/>
            <person name="Savel G."/>
            <person name="Schacherer J."/>
            <person name="Sherman D."/>
            <person name="Straub M.-L."/>
            <person name="Stein N."/>
            <person name="Thierry A."/>
            <person name="Trautwein-Schult A."/>
            <person name="Westhof E."/>
            <person name="Worch S."/>
            <person name="Dujon B."/>
            <person name="Souciet J.-L."/>
            <person name="Wincker P."/>
            <person name="Scholz U."/>
            <person name="Neuveglise N."/>
        </authorList>
    </citation>
    <scope>NUCLEOTIDE SEQUENCE</scope>
    <source>
        <strain evidence="10">LS3</strain>
    </source>
</reference>
<dbReference type="Pfam" id="PF06964">
    <property type="entry name" value="Alpha-L-AF_C"/>
    <property type="match status" value="1"/>
</dbReference>
<reference evidence="10" key="1">
    <citation type="submission" date="2014-02" db="EMBL/GenBank/DDBJ databases">
        <authorList>
            <person name="Genoscope - CEA"/>
        </authorList>
    </citation>
    <scope>NUCLEOTIDE SEQUENCE</scope>
    <source>
        <strain evidence="10">LS3</strain>
    </source>
</reference>
<dbReference type="Pfam" id="PF22848">
    <property type="entry name" value="ASD1_dom"/>
    <property type="match status" value="1"/>
</dbReference>
<gene>
    <name evidence="10" type="ORF">GNLVRS02_ARAD1D18238g</name>
</gene>
<dbReference type="SUPFAM" id="SSF51011">
    <property type="entry name" value="Glycosyl hydrolase domain"/>
    <property type="match status" value="1"/>
</dbReference>
<evidence type="ECO:0000256" key="8">
    <source>
        <dbReference type="ARBA" id="ARBA00037415"/>
    </source>
</evidence>
<feature type="domain" description="Alpha-L-arabinofuranosidase C-terminal" evidence="9">
    <location>
        <begin position="300"/>
        <end position="501"/>
    </location>
</feature>
<dbReference type="GO" id="GO:0046373">
    <property type="term" value="P:L-arabinose metabolic process"/>
    <property type="evidence" value="ECO:0007669"/>
    <property type="project" value="InterPro"/>
</dbReference>
<dbReference type="InterPro" id="IPR013780">
    <property type="entry name" value="Glyco_hydro_b"/>
</dbReference>
<evidence type="ECO:0000313" key="10">
    <source>
        <dbReference type="EMBL" id="CDP37735.1"/>
    </source>
</evidence>
<comment type="function">
    <text evidence="8">Alpha-L-arabinofuranosidase involved in the degradation of arabinoxylan, a major component of plant hemicellulose. Acts only on small linear 1,5-alpha-linked L-arabinofuranosyl oligosaccharides.</text>
</comment>
<dbReference type="SUPFAM" id="SSF51445">
    <property type="entry name" value="(Trans)glycosidases"/>
    <property type="match status" value="1"/>
</dbReference>
<dbReference type="Gene3D" id="3.20.20.80">
    <property type="entry name" value="Glycosidases"/>
    <property type="match status" value="1"/>
</dbReference>
<name>A0A060T9I0_BLAAD</name>
<organism evidence="10">
    <name type="scientific">Blastobotrys adeninivorans</name>
    <name type="common">Yeast</name>
    <name type="synonym">Arxula adeninivorans</name>
    <dbReference type="NCBI Taxonomy" id="409370"/>
    <lineage>
        <taxon>Eukaryota</taxon>
        <taxon>Fungi</taxon>
        <taxon>Dikarya</taxon>
        <taxon>Ascomycota</taxon>
        <taxon>Saccharomycotina</taxon>
        <taxon>Dipodascomycetes</taxon>
        <taxon>Dipodascales</taxon>
        <taxon>Trichomonascaceae</taxon>
        <taxon>Blastobotrys</taxon>
    </lineage>
</organism>
<evidence type="ECO:0000256" key="4">
    <source>
        <dbReference type="ARBA" id="ARBA00012670"/>
    </source>
</evidence>
<accession>A0A060T9I0</accession>
<sequence>MAETVQTIAESKNKASALVKVDTERVLADINDNIYSGFVEHMGRCVYGGLVDYEDKNGLTNDKGHRTDVSEALKRMNMPVVRYPGGNFCAQYHWLDGVGPKEKRPRRVELAWLNEESNQFGTDEFMEWCEMNGYEPYLCLNMGTGTLDEALAWVEYCNSDGNTYYANLRRQNGREKPYNVKYWGLGNEIWGPWQVEQDTAEHYTKKAFQWAKALKLLDPSIKLVACGCTGFDTWDFEVTQKLISKVDLYSIHLYTSHQEYYKNVTGPAAAERGIQIVSKLLDLAKITENQPNADVKICFDEWNVWDPVKAEGQYGAEQTYDLADALAVASWLNVFIRQARHMGMANIAQAVNVISPILTSKTGLVLQTTYYPFVLFSEHMRGKSLNLHVTTPLYKGETEGFTGELKWAQGTEPYIALLDVSAAIKDNHLTIAVVNRSLEDDITAKFGFDGKFDDSVKIWTIYDDDVSKKNTFEDPKAIVPKESSGSFTKINDEGYKFLKHSFTMLQFTISN</sequence>